<feature type="transmembrane region" description="Helical" evidence="1">
    <location>
        <begin position="20"/>
        <end position="47"/>
    </location>
</feature>
<keyword evidence="3" id="KW-1185">Reference proteome</keyword>
<proteinExistence type="predicted"/>
<dbReference type="Proteomes" id="UP000234585">
    <property type="component" value="Unassembled WGS sequence"/>
</dbReference>
<evidence type="ECO:0000313" key="3">
    <source>
        <dbReference type="Proteomes" id="UP000234585"/>
    </source>
</evidence>
<accession>A0A2I2FCW9</accession>
<organism evidence="2 3">
    <name type="scientific">Aspergillus candidus</name>
    <dbReference type="NCBI Taxonomy" id="41067"/>
    <lineage>
        <taxon>Eukaryota</taxon>
        <taxon>Fungi</taxon>
        <taxon>Dikarya</taxon>
        <taxon>Ascomycota</taxon>
        <taxon>Pezizomycotina</taxon>
        <taxon>Eurotiomycetes</taxon>
        <taxon>Eurotiomycetidae</taxon>
        <taxon>Eurotiales</taxon>
        <taxon>Aspergillaceae</taxon>
        <taxon>Aspergillus</taxon>
        <taxon>Aspergillus subgen. Circumdati</taxon>
    </lineage>
</organism>
<evidence type="ECO:0000256" key="1">
    <source>
        <dbReference type="SAM" id="Phobius"/>
    </source>
</evidence>
<reference evidence="2 3" key="1">
    <citation type="submission" date="2017-12" db="EMBL/GenBank/DDBJ databases">
        <authorList>
            <consortium name="DOE Joint Genome Institute"/>
            <person name="Haridas S."/>
            <person name="Kjaerbolling I."/>
            <person name="Vesth T.C."/>
            <person name="Frisvad J.C."/>
            <person name="Nybo J.L."/>
            <person name="Theobald S."/>
            <person name="Kuo A."/>
            <person name="Bowyer P."/>
            <person name="Matsuda Y."/>
            <person name="Mondo S."/>
            <person name="Lyhne E.K."/>
            <person name="Kogle M.E."/>
            <person name="Clum A."/>
            <person name="Lipzen A."/>
            <person name="Salamov A."/>
            <person name="Ngan C.Y."/>
            <person name="Daum C."/>
            <person name="Chiniquy J."/>
            <person name="Barry K."/>
            <person name="LaButti K."/>
            <person name="Simmons B.A."/>
            <person name="Magnuson J.K."/>
            <person name="Mortensen U.H."/>
            <person name="Larsen T.O."/>
            <person name="Grigoriev I.V."/>
            <person name="Baker S.E."/>
            <person name="Andersen M.R."/>
            <person name="Nordberg H.P."/>
            <person name="Cantor M.N."/>
            <person name="Hua S.X."/>
        </authorList>
    </citation>
    <scope>NUCLEOTIDE SEQUENCE [LARGE SCALE GENOMIC DNA]</scope>
    <source>
        <strain evidence="2 3">CBS 102.13</strain>
    </source>
</reference>
<keyword evidence="1" id="KW-0472">Membrane</keyword>
<dbReference type="RefSeq" id="XP_024672484.1">
    <property type="nucleotide sequence ID" value="XM_024818520.1"/>
</dbReference>
<dbReference type="GeneID" id="36525680"/>
<evidence type="ECO:0000313" key="2">
    <source>
        <dbReference type="EMBL" id="PLB38472.1"/>
    </source>
</evidence>
<keyword evidence="1" id="KW-0812">Transmembrane</keyword>
<dbReference type="AlphaFoldDB" id="A0A2I2FCW9"/>
<protein>
    <submittedName>
        <fullName evidence="2">Uncharacterized protein</fullName>
    </submittedName>
</protein>
<keyword evidence="1" id="KW-1133">Transmembrane helix</keyword>
<gene>
    <name evidence="2" type="ORF">BDW47DRAFT_23093</name>
</gene>
<dbReference type="EMBL" id="KZ559135">
    <property type="protein sequence ID" value="PLB38472.1"/>
    <property type="molecule type" value="Genomic_DNA"/>
</dbReference>
<name>A0A2I2FCW9_ASPCN</name>
<sequence>MNNWHSGIWHGMSCMAWRVAAWFVWFARLFFVLFFCLFFGGVFCVLVEALRKWVGRSGVSMLWPVVRLGIGD</sequence>